<sequence length="124" mass="13669">MFTEIIFIDHQTGNKAYFKRQTNQPLTAASNYGNGAGTYGLWDGLGVADKAYSYQLLICDDSLYTGFFVSGYTGNCYKGCNNWCYDTASPYFRTVSTKASHKGVAFNTNGHISVSNRLISVGLR</sequence>
<name>A0A9W9YVJ2_9CNID</name>
<dbReference type="Proteomes" id="UP001163046">
    <property type="component" value="Unassembled WGS sequence"/>
</dbReference>
<comment type="caution">
    <text evidence="1">The sequence shown here is derived from an EMBL/GenBank/DDBJ whole genome shotgun (WGS) entry which is preliminary data.</text>
</comment>
<accession>A0A9W9YVJ2</accession>
<gene>
    <name evidence="1" type="ORF">OS493_033563</name>
</gene>
<organism evidence="1 2">
    <name type="scientific">Desmophyllum pertusum</name>
    <dbReference type="NCBI Taxonomy" id="174260"/>
    <lineage>
        <taxon>Eukaryota</taxon>
        <taxon>Metazoa</taxon>
        <taxon>Cnidaria</taxon>
        <taxon>Anthozoa</taxon>
        <taxon>Hexacorallia</taxon>
        <taxon>Scleractinia</taxon>
        <taxon>Caryophylliina</taxon>
        <taxon>Caryophylliidae</taxon>
        <taxon>Desmophyllum</taxon>
    </lineage>
</organism>
<evidence type="ECO:0000313" key="2">
    <source>
        <dbReference type="Proteomes" id="UP001163046"/>
    </source>
</evidence>
<dbReference type="EMBL" id="MU826870">
    <property type="protein sequence ID" value="KAJ7370218.1"/>
    <property type="molecule type" value="Genomic_DNA"/>
</dbReference>
<reference evidence="1" key="1">
    <citation type="submission" date="2023-01" db="EMBL/GenBank/DDBJ databases">
        <title>Genome assembly of the deep-sea coral Lophelia pertusa.</title>
        <authorList>
            <person name="Herrera S."/>
            <person name="Cordes E."/>
        </authorList>
    </citation>
    <scope>NUCLEOTIDE SEQUENCE</scope>
    <source>
        <strain evidence="1">USNM1676648</strain>
        <tissue evidence="1">Polyp</tissue>
    </source>
</reference>
<evidence type="ECO:0000313" key="1">
    <source>
        <dbReference type="EMBL" id="KAJ7370218.1"/>
    </source>
</evidence>
<proteinExistence type="predicted"/>
<keyword evidence="2" id="KW-1185">Reference proteome</keyword>
<protein>
    <submittedName>
        <fullName evidence="1">Uncharacterized protein</fullName>
    </submittedName>
</protein>
<dbReference type="OrthoDB" id="5975186at2759"/>
<dbReference type="AlphaFoldDB" id="A0A9W9YVJ2"/>